<dbReference type="RefSeq" id="WP_072642139.1">
    <property type="nucleotide sequence ID" value="NZ_CP018231.1"/>
</dbReference>
<evidence type="ECO:0000256" key="5">
    <source>
        <dbReference type="ARBA" id="ARBA00022989"/>
    </source>
</evidence>
<evidence type="ECO:0000256" key="2">
    <source>
        <dbReference type="ARBA" id="ARBA00010265"/>
    </source>
</evidence>
<accession>A0A1L3ZMK6</accession>
<protein>
    <recommendedName>
        <fullName evidence="10">Conjugal transfer protein</fullName>
    </recommendedName>
</protein>
<dbReference type="InterPro" id="IPR010258">
    <property type="entry name" value="Conjugal_tfr_TrbG/VirB9/CagX"/>
</dbReference>
<feature type="region of interest" description="Disordered" evidence="7">
    <location>
        <begin position="291"/>
        <end position="310"/>
    </location>
</feature>
<evidence type="ECO:0000256" key="4">
    <source>
        <dbReference type="ARBA" id="ARBA00022692"/>
    </source>
</evidence>
<comment type="subcellular location">
    <subcellularLocation>
        <location evidence="1">Cell membrane</location>
        <topology evidence="1">Single-pass membrane protein</topology>
    </subcellularLocation>
</comment>
<organism evidence="8 9">
    <name type="scientific">Rhizobium leguminosarum</name>
    <dbReference type="NCBI Taxonomy" id="384"/>
    <lineage>
        <taxon>Bacteria</taxon>
        <taxon>Pseudomonadati</taxon>
        <taxon>Pseudomonadota</taxon>
        <taxon>Alphaproteobacteria</taxon>
        <taxon>Hyphomicrobiales</taxon>
        <taxon>Rhizobiaceae</taxon>
        <taxon>Rhizobium/Agrobacterium group</taxon>
        <taxon>Rhizobium</taxon>
    </lineage>
</organism>
<dbReference type="NCBIfam" id="NF038091">
    <property type="entry name" value="T4SS_VirB10"/>
    <property type="match status" value="1"/>
</dbReference>
<dbReference type="EMBL" id="CP018231">
    <property type="protein sequence ID" value="API56866.1"/>
    <property type="molecule type" value="Genomic_DNA"/>
</dbReference>
<dbReference type="InterPro" id="IPR005498">
    <property type="entry name" value="T4SS_VirB10/TraB/TrbI"/>
</dbReference>
<dbReference type="InterPro" id="IPR042217">
    <property type="entry name" value="T4SS_VirB10/TrbI"/>
</dbReference>
<evidence type="ECO:0000313" key="9">
    <source>
        <dbReference type="Proteomes" id="UP000183050"/>
    </source>
</evidence>
<dbReference type="GO" id="GO:0005886">
    <property type="term" value="C:plasma membrane"/>
    <property type="evidence" value="ECO:0007669"/>
    <property type="project" value="UniProtKB-SubCell"/>
</dbReference>
<evidence type="ECO:0000256" key="1">
    <source>
        <dbReference type="ARBA" id="ARBA00004162"/>
    </source>
</evidence>
<dbReference type="Gene3D" id="2.60.40.2500">
    <property type="match status" value="1"/>
</dbReference>
<evidence type="ECO:0000256" key="7">
    <source>
        <dbReference type="SAM" id="MobiDB-lite"/>
    </source>
</evidence>
<comment type="similarity">
    <text evidence="2">Belongs to the TrbI/VirB10 family.</text>
</comment>
<name>A0A1L3ZMK6_RHILE</name>
<geneLocation type="plasmid" evidence="9">
    <name>unnamed3 sequence</name>
</geneLocation>
<keyword evidence="8" id="KW-0614">Plasmid</keyword>
<feature type="region of interest" description="Disordered" evidence="7">
    <location>
        <begin position="465"/>
        <end position="486"/>
    </location>
</feature>
<dbReference type="CDD" id="cd16429">
    <property type="entry name" value="VirB10"/>
    <property type="match status" value="1"/>
</dbReference>
<gene>
    <name evidence="8" type="ORF">BMW22_35925</name>
</gene>
<dbReference type="Gene3D" id="2.40.128.260">
    <property type="entry name" value="Type IV secretion system, VirB10/TraB/TrbI"/>
    <property type="match status" value="2"/>
</dbReference>
<sequence>MASAEVQPQSVKADERIRTAPFQKDNIVYLAGMMGVSTMIVFNQDEEIATVAMGDSLAWQAVPDQSKRFLFIKPLQPDAQTNMNVVTSKRVYTFFLNGAKPGNSRKAVIKLRFSYADDVADSNLLAIARQDAAMPNVKAALANPGRLNYDYGYKGAVDNRPSSMFDDGTKTYLQFISFIRQDGPRKTADKEEFRTASHAGNLNFDAENLAPAPSDNRLVLTPPNPAPTAVEPPQIQVQAPVVVQPAVDDDAARRASEEAERLRKAEELRLARLQSNMLVVDQAIRGENSASMFGGSTAQGSGSAVSADDDPNRKFLQSVGSQDVEKVTASRNDRIDALIPQGTLIRGVLETAIQSDLPGMVRAVTSTEVYSFDGRRILLPKGTMLMGEYKSGMARGQTRILIVWTRALRSDGTSVALGSYGTDDLGRSGLTGSVDKHYLERFGAAAVLSLVGGVSSFVAGLNSDGSSNSSSSSTSSNAQTQAQQTLSQTMAEMANMTLKDSISIPPTIYVDQGTEIMVFVRKDLDFSSLYPDPIKEAVNELRRAQTRHSASSSAE</sequence>
<keyword evidence="5" id="KW-1133">Transmembrane helix</keyword>
<dbReference type="Pfam" id="PF03743">
    <property type="entry name" value="TrbI"/>
    <property type="match status" value="1"/>
</dbReference>
<keyword evidence="6" id="KW-0472">Membrane</keyword>
<feature type="compositionally biased region" description="Polar residues" evidence="7">
    <location>
        <begin position="291"/>
        <end position="304"/>
    </location>
</feature>
<reference evidence="8 9" key="1">
    <citation type="submission" date="2016-11" db="EMBL/GenBank/DDBJ databases">
        <title>Rhizobium leguminosarum bv. viciae strain Vaf12 isolated from Vavilovia formosa root nodules from Russia, Dagestan.</title>
        <authorList>
            <person name="Kimeklis A."/>
        </authorList>
    </citation>
    <scope>NUCLEOTIDE SEQUENCE [LARGE SCALE GENOMIC DNA]</scope>
    <source>
        <strain evidence="8 9">Vaf-108</strain>
        <plasmid evidence="9">Plasmid unnamed3 sequence</plasmid>
    </source>
</reference>
<evidence type="ECO:0000256" key="6">
    <source>
        <dbReference type="ARBA" id="ARBA00023136"/>
    </source>
</evidence>
<keyword evidence="4" id="KW-0812">Transmembrane</keyword>
<dbReference type="AlphaFoldDB" id="A0A1L3ZMK6"/>
<dbReference type="InterPro" id="IPR047695">
    <property type="entry name" value="T4SS_VirB10/PtlG"/>
</dbReference>
<evidence type="ECO:0008006" key="10">
    <source>
        <dbReference type="Google" id="ProtNLM"/>
    </source>
</evidence>
<evidence type="ECO:0000256" key="3">
    <source>
        <dbReference type="ARBA" id="ARBA00022475"/>
    </source>
</evidence>
<dbReference type="InterPro" id="IPR038161">
    <property type="entry name" value="VirB9/CagX/TrbG_C_sf"/>
</dbReference>
<keyword evidence="3" id="KW-1003">Cell membrane</keyword>
<dbReference type="Pfam" id="PF03524">
    <property type="entry name" value="CagX"/>
    <property type="match status" value="1"/>
</dbReference>
<proteinExistence type="inferred from homology"/>
<evidence type="ECO:0000313" key="8">
    <source>
        <dbReference type="EMBL" id="API56866.1"/>
    </source>
</evidence>
<dbReference type="Proteomes" id="UP000183050">
    <property type="component" value="Plasmid unnamed3"/>
</dbReference>